<organism evidence="2 3">
    <name type="scientific">Gluconobacter albidus</name>
    <dbReference type="NCBI Taxonomy" id="318683"/>
    <lineage>
        <taxon>Bacteria</taxon>
        <taxon>Pseudomonadati</taxon>
        <taxon>Pseudomonadota</taxon>
        <taxon>Alphaproteobacteria</taxon>
        <taxon>Acetobacterales</taxon>
        <taxon>Acetobacteraceae</taxon>
        <taxon>Gluconobacter</taxon>
    </lineage>
</organism>
<evidence type="ECO:0000313" key="3">
    <source>
        <dbReference type="Proteomes" id="UP001156672"/>
    </source>
</evidence>
<evidence type="ECO:0000313" key="2">
    <source>
        <dbReference type="EMBL" id="GLQ67889.1"/>
    </source>
</evidence>
<reference evidence="3" key="1">
    <citation type="journal article" date="2019" name="Int. J. Syst. Evol. Microbiol.">
        <title>The Global Catalogue of Microorganisms (GCM) 10K type strain sequencing project: providing services to taxonomists for standard genome sequencing and annotation.</title>
        <authorList>
            <consortium name="The Broad Institute Genomics Platform"/>
            <consortium name="The Broad Institute Genome Sequencing Center for Infectious Disease"/>
            <person name="Wu L."/>
            <person name="Ma J."/>
        </authorList>
    </citation>
    <scope>NUCLEOTIDE SEQUENCE [LARGE SCALE GENOMIC DNA]</scope>
    <source>
        <strain evidence="3">NBRC 3250</strain>
    </source>
</reference>
<dbReference type="Gene3D" id="3.90.176.10">
    <property type="entry name" value="Toxin ADP-ribosyltransferase, Chain A, domain 1"/>
    <property type="match status" value="1"/>
</dbReference>
<sequence length="349" mass="38154">MLVGQDTEPNTDKDARRMLPPRLDGRDASVDRGAAAPPSSKGTPVRADAGSADKFALMMKQEAPLSTREKIARTEQQNLHQTLASVSAMVQRETTKRTPTLSFLNPEWSATQRTAAINSALSGKMHDVDAGQTYDKLTHGQMPQHRAQVLNYFGTMPKIDLQKHTDLDTAAPVFGAYTREKYENVTGIANKFTKYDRTTKLNRPMQPHEIADGVASLNSLKQHWHSMPAFEGTTVHRVVHAGTGEDALHAGASLTKHNPTSTSVATDLSRLGPDKVAEKIRIVRDKDAILPVDTRPVSTYTHEGEILLPPGTRFSKIKDSENGAAAEFEAHLPTRFAPTISGPKPSRTP</sequence>
<dbReference type="Proteomes" id="UP001156672">
    <property type="component" value="Unassembled WGS sequence"/>
</dbReference>
<feature type="region of interest" description="Disordered" evidence="1">
    <location>
        <begin position="1"/>
        <end position="48"/>
    </location>
</feature>
<evidence type="ECO:0008006" key="4">
    <source>
        <dbReference type="Google" id="ProtNLM"/>
    </source>
</evidence>
<protein>
    <recommendedName>
        <fullName evidence="4">ADP ribosyltransferase domain-containing protein</fullName>
    </recommendedName>
</protein>
<dbReference type="SUPFAM" id="SSF56399">
    <property type="entry name" value="ADP-ribosylation"/>
    <property type="match status" value="1"/>
</dbReference>
<name>A0ABQ5WZ90_9PROT</name>
<evidence type="ECO:0000256" key="1">
    <source>
        <dbReference type="SAM" id="MobiDB-lite"/>
    </source>
</evidence>
<keyword evidence="3" id="KW-1185">Reference proteome</keyword>
<gene>
    <name evidence="2" type="ORF">GCM10007866_03370</name>
</gene>
<feature type="compositionally biased region" description="Basic and acidic residues" evidence="1">
    <location>
        <begin position="10"/>
        <end position="30"/>
    </location>
</feature>
<dbReference type="EMBL" id="BSNW01000005">
    <property type="protein sequence ID" value="GLQ67889.1"/>
    <property type="molecule type" value="Genomic_DNA"/>
</dbReference>
<accession>A0ABQ5WZ90</accession>
<proteinExistence type="predicted"/>
<comment type="caution">
    <text evidence="2">The sequence shown here is derived from an EMBL/GenBank/DDBJ whole genome shotgun (WGS) entry which is preliminary data.</text>
</comment>